<evidence type="ECO:0000256" key="1">
    <source>
        <dbReference type="ARBA" id="ARBA00022491"/>
    </source>
</evidence>
<evidence type="ECO:0000256" key="5">
    <source>
        <dbReference type="PROSITE-ProRule" id="PRU00335"/>
    </source>
</evidence>
<dbReference type="InterPro" id="IPR036271">
    <property type="entry name" value="Tet_transcr_reg_TetR-rel_C_sf"/>
</dbReference>
<evidence type="ECO:0000313" key="8">
    <source>
        <dbReference type="Proteomes" id="UP000294071"/>
    </source>
</evidence>
<dbReference type="Gene3D" id="1.10.357.10">
    <property type="entry name" value="Tetracycline Repressor, domain 2"/>
    <property type="match status" value="1"/>
</dbReference>
<proteinExistence type="predicted"/>
<dbReference type="PANTHER" id="PTHR30055">
    <property type="entry name" value="HTH-TYPE TRANSCRIPTIONAL REGULATOR RUTR"/>
    <property type="match status" value="1"/>
</dbReference>
<dbReference type="AlphaFoldDB" id="A0A4Q2RUM6"/>
<keyword evidence="1" id="KW-0678">Repressor</keyword>
<dbReference type="PRINTS" id="PR00400">
    <property type="entry name" value="TETREPRESSOR"/>
</dbReference>
<accession>A0A4Q2RUM6</accession>
<dbReference type="InterPro" id="IPR001647">
    <property type="entry name" value="HTH_TetR"/>
</dbReference>
<keyword evidence="3 5" id="KW-0238">DNA-binding</keyword>
<comment type="caution">
    <text evidence="7">The sequence shown here is derived from an EMBL/GenBank/DDBJ whole genome shotgun (WGS) entry which is preliminary data.</text>
</comment>
<dbReference type="EMBL" id="SDWT01000002">
    <property type="protein sequence ID" value="RYB91674.1"/>
    <property type="molecule type" value="Genomic_DNA"/>
</dbReference>
<evidence type="ECO:0000259" key="6">
    <source>
        <dbReference type="PROSITE" id="PS50977"/>
    </source>
</evidence>
<name>A0A4Q2RUM6_9ACTN</name>
<dbReference type="InterPro" id="IPR004111">
    <property type="entry name" value="Repressor_TetR_C"/>
</dbReference>
<dbReference type="InterPro" id="IPR009057">
    <property type="entry name" value="Homeodomain-like_sf"/>
</dbReference>
<feature type="domain" description="HTH tetR-type" evidence="6">
    <location>
        <begin position="24"/>
        <end position="84"/>
    </location>
</feature>
<dbReference type="InterPro" id="IPR003012">
    <property type="entry name" value="Tet_transcr_reg_TetR"/>
</dbReference>
<evidence type="ECO:0000313" key="7">
    <source>
        <dbReference type="EMBL" id="RYB91674.1"/>
    </source>
</evidence>
<dbReference type="Proteomes" id="UP000294071">
    <property type="component" value="Unassembled WGS sequence"/>
</dbReference>
<dbReference type="GO" id="GO:0045892">
    <property type="term" value="P:negative regulation of DNA-templated transcription"/>
    <property type="evidence" value="ECO:0007669"/>
    <property type="project" value="InterPro"/>
</dbReference>
<dbReference type="PANTHER" id="PTHR30055:SF151">
    <property type="entry name" value="TRANSCRIPTIONAL REGULATORY PROTEIN"/>
    <property type="match status" value="1"/>
</dbReference>
<dbReference type="GO" id="GO:0000976">
    <property type="term" value="F:transcription cis-regulatory region binding"/>
    <property type="evidence" value="ECO:0007669"/>
    <property type="project" value="TreeGrafter"/>
</dbReference>
<reference evidence="7 8" key="1">
    <citation type="submission" date="2019-01" db="EMBL/GenBank/DDBJ databases">
        <title>Novel species of Nocardioides.</title>
        <authorList>
            <person name="Liu Q."/>
            <person name="Xin Y.-H."/>
        </authorList>
    </citation>
    <scope>NUCLEOTIDE SEQUENCE [LARGE SCALE GENOMIC DNA]</scope>
    <source>
        <strain evidence="7 8">CGMCC 4.6882</strain>
    </source>
</reference>
<keyword evidence="8" id="KW-1185">Reference proteome</keyword>
<evidence type="ECO:0000256" key="2">
    <source>
        <dbReference type="ARBA" id="ARBA00023015"/>
    </source>
</evidence>
<dbReference type="PROSITE" id="PS50977">
    <property type="entry name" value="HTH_TETR_2"/>
    <property type="match status" value="1"/>
</dbReference>
<evidence type="ECO:0000256" key="4">
    <source>
        <dbReference type="ARBA" id="ARBA00023163"/>
    </source>
</evidence>
<dbReference type="Gene3D" id="1.10.10.60">
    <property type="entry name" value="Homeodomain-like"/>
    <property type="match status" value="1"/>
</dbReference>
<dbReference type="InterPro" id="IPR050109">
    <property type="entry name" value="HTH-type_TetR-like_transc_reg"/>
</dbReference>
<feature type="DNA-binding region" description="H-T-H motif" evidence="5">
    <location>
        <begin position="47"/>
        <end position="66"/>
    </location>
</feature>
<dbReference type="Pfam" id="PF00440">
    <property type="entry name" value="TetR_N"/>
    <property type="match status" value="1"/>
</dbReference>
<dbReference type="OrthoDB" id="2570341at2"/>
<dbReference type="GO" id="GO:0003700">
    <property type="term" value="F:DNA-binding transcription factor activity"/>
    <property type="evidence" value="ECO:0007669"/>
    <property type="project" value="TreeGrafter"/>
</dbReference>
<keyword evidence="4" id="KW-0804">Transcription</keyword>
<dbReference type="SUPFAM" id="SSF48498">
    <property type="entry name" value="Tetracyclin repressor-like, C-terminal domain"/>
    <property type="match status" value="1"/>
</dbReference>
<dbReference type="GO" id="GO:0046677">
    <property type="term" value="P:response to antibiotic"/>
    <property type="evidence" value="ECO:0007669"/>
    <property type="project" value="InterPro"/>
</dbReference>
<organism evidence="7 8">
    <name type="scientific">Nocardioides oleivorans</name>
    <dbReference type="NCBI Taxonomy" id="273676"/>
    <lineage>
        <taxon>Bacteria</taxon>
        <taxon>Bacillati</taxon>
        <taxon>Actinomycetota</taxon>
        <taxon>Actinomycetes</taxon>
        <taxon>Propionibacteriales</taxon>
        <taxon>Nocardioidaceae</taxon>
        <taxon>Nocardioides</taxon>
    </lineage>
</organism>
<protein>
    <submittedName>
        <fullName evidence="7">TetR family transcriptional regulator</fullName>
    </submittedName>
</protein>
<keyword evidence="2" id="KW-0805">Transcription regulation</keyword>
<dbReference type="Pfam" id="PF02909">
    <property type="entry name" value="TetR_C_1"/>
    <property type="match status" value="1"/>
</dbReference>
<gene>
    <name evidence="7" type="ORF">EUA93_16075</name>
</gene>
<sequence>MAKERIDADADVAAGLAPPSTRQKLDRERILHQAIAFIDDHGLPGLTMRRLGDQLGVEAMALYRYVAGKEELLDGVVEVIVGDMEHDSDVLRMPREGWQDFLQRLAHGVRRVALAHPRAFPLVASRPPEAPWLRPPLRSLDWVESFLAGLVAEGFDDQTAVACYRAFSSFLLGHLLLEVASLGADLGPLDVLEEDAEVRGLDSFPTVRRLRRDLSLDTSVVEFEEALEQLLDRMALLRMEQGAR</sequence>
<dbReference type="SUPFAM" id="SSF46689">
    <property type="entry name" value="Homeodomain-like"/>
    <property type="match status" value="1"/>
</dbReference>
<evidence type="ECO:0000256" key="3">
    <source>
        <dbReference type="ARBA" id="ARBA00023125"/>
    </source>
</evidence>